<dbReference type="SUPFAM" id="SSF57850">
    <property type="entry name" value="RING/U-box"/>
    <property type="match status" value="1"/>
</dbReference>
<sequence length="135" mass="14648">LLMGIAISLVLLFTAIGILFIIHVCIVGRALRAVDGDTGENNGGLNAGSMSHDDIEKLPCFDFTEKKGTRSPGPDCAVCLEGFKEGEKCRLLPSCKHSFHVDCVDVWLSKSSQCPVCRTSAHPSFRAEETRQIVL</sequence>
<evidence type="ECO:0000256" key="9">
    <source>
        <dbReference type="PROSITE-ProRule" id="PRU00175"/>
    </source>
</evidence>
<dbReference type="InterPro" id="IPR013083">
    <property type="entry name" value="Znf_RING/FYVE/PHD"/>
</dbReference>
<keyword evidence="5" id="KW-0862">Zinc</keyword>
<evidence type="ECO:0000313" key="12">
    <source>
        <dbReference type="EMBL" id="EPS59994.1"/>
    </source>
</evidence>
<organism evidence="12 13">
    <name type="scientific">Genlisea aurea</name>
    <dbReference type="NCBI Taxonomy" id="192259"/>
    <lineage>
        <taxon>Eukaryota</taxon>
        <taxon>Viridiplantae</taxon>
        <taxon>Streptophyta</taxon>
        <taxon>Embryophyta</taxon>
        <taxon>Tracheophyta</taxon>
        <taxon>Spermatophyta</taxon>
        <taxon>Magnoliopsida</taxon>
        <taxon>eudicotyledons</taxon>
        <taxon>Gunneridae</taxon>
        <taxon>Pentapetalae</taxon>
        <taxon>asterids</taxon>
        <taxon>lamiids</taxon>
        <taxon>Lamiales</taxon>
        <taxon>Lentibulariaceae</taxon>
        <taxon>Genlisea</taxon>
    </lineage>
</organism>
<keyword evidence="6 10" id="KW-1133">Transmembrane helix</keyword>
<dbReference type="AlphaFoldDB" id="S8C029"/>
<dbReference type="PROSITE" id="PS50089">
    <property type="entry name" value="ZF_RING_2"/>
    <property type="match status" value="1"/>
</dbReference>
<evidence type="ECO:0000313" key="13">
    <source>
        <dbReference type="Proteomes" id="UP000015453"/>
    </source>
</evidence>
<evidence type="ECO:0000256" key="2">
    <source>
        <dbReference type="ARBA" id="ARBA00022692"/>
    </source>
</evidence>
<comment type="subcellular location">
    <subcellularLocation>
        <location evidence="1">Membrane</location>
    </subcellularLocation>
</comment>
<dbReference type="SMART" id="SM00184">
    <property type="entry name" value="RING"/>
    <property type="match status" value="1"/>
</dbReference>
<accession>S8C029</accession>
<dbReference type="Gene3D" id="3.30.40.10">
    <property type="entry name" value="Zinc/RING finger domain, C3HC4 (zinc finger)"/>
    <property type="match status" value="1"/>
</dbReference>
<evidence type="ECO:0000259" key="11">
    <source>
        <dbReference type="PROSITE" id="PS50089"/>
    </source>
</evidence>
<feature type="non-terminal residue" evidence="12">
    <location>
        <position position="1"/>
    </location>
</feature>
<feature type="transmembrane region" description="Helical" evidence="10">
    <location>
        <begin position="6"/>
        <end position="27"/>
    </location>
</feature>
<keyword evidence="3" id="KW-0479">Metal-binding</keyword>
<feature type="non-terminal residue" evidence="12">
    <location>
        <position position="135"/>
    </location>
</feature>
<dbReference type="GO" id="GO:0016020">
    <property type="term" value="C:membrane"/>
    <property type="evidence" value="ECO:0007669"/>
    <property type="project" value="UniProtKB-SubCell"/>
</dbReference>
<dbReference type="CDD" id="cd16461">
    <property type="entry name" value="RING-H2_EL5-like"/>
    <property type="match status" value="1"/>
</dbReference>
<dbReference type="PANTHER" id="PTHR46539:SF9">
    <property type="entry name" value="RING-H2 FINGER PROTEIN ATL56"/>
    <property type="match status" value="1"/>
</dbReference>
<keyword evidence="4 9" id="KW-0863">Zinc-finger</keyword>
<comment type="caution">
    <text evidence="12">The sequence shown here is derived from an EMBL/GenBank/DDBJ whole genome shotgun (WGS) entry which is preliminary data.</text>
</comment>
<dbReference type="Pfam" id="PF13639">
    <property type="entry name" value="zf-RING_2"/>
    <property type="match status" value="1"/>
</dbReference>
<name>S8C029_9LAMI</name>
<dbReference type="PANTHER" id="PTHR46539">
    <property type="entry name" value="E3 UBIQUITIN-PROTEIN LIGASE ATL42"/>
    <property type="match status" value="1"/>
</dbReference>
<evidence type="ECO:0000256" key="10">
    <source>
        <dbReference type="SAM" id="Phobius"/>
    </source>
</evidence>
<evidence type="ECO:0000256" key="4">
    <source>
        <dbReference type="ARBA" id="ARBA00022771"/>
    </source>
</evidence>
<keyword evidence="13" id="KW-1185">Reference proteome</keyword>
<dbReference type="EMBL" id="AUSU01007912">
    <property type="protein sequence ID" value="EPS59994.1"/>
    <property type="molecule type" value="Genomic_DNA"/>
</dbReference>
<evidence type="ECO:0000256" key="3">
    <source>
        <dbReference type="ARBA" id="ARBA00022723"/>
    </source>
</evidence>
<evidence type="ECO:0000256" key="7">
    <source>
        <dbReference type="ARBA" id="ARBA00023136"/>
    </source>
</evidence>
<gene>
    <name evidence="12" type="ORF">M569_14811</name>
</gene>
<dbReference type="Proteomes" id="UP000015453">
    <property type="component" value="Unassembled WGS sequence"/>
</dbReference>
<evidence type="ECO:0000256" key="8">
    <source>
        <dbReference type="ARBA" id="ARBA00024209"/>
    </source>
</evidence>
<dbReference type="OrthoDB" id="8062037at2759"/>
<protein>
    <recommendedName>
        <fullName evidence="11">RING-type domain-containing protein</fullName>
    </recommendedName>
</protein>
<keyword evidence="7 10" id="KW-0472">Membrane</keyword>
<proteinExistence type="inferred from homology"/>
<keyword evidence="2 10" id="KW-0812">Transmembrane</keyword>
<evidence type="ECO:0000256" key="1">
    <source>
        <dbReference type="ARBA" id="ARBA00004370"/>
    </source>
</evidence>
<comment type="similarity">
    <text evidence="8">Belongs to the RING-type zinc finger family. ATL subfamily.</text>
</comment>
<reference evidence="12 13" key="1">
    <citation type="journal article" date="2013" name="BMC Genomics">
        <title>The miniature genome of a carnivorous plant Genlisea aurea contains a low number of genes and short non-coding sequences.</title>
        <authorList>
            <person name="Leushkin E.V."/>
            <person name="Sutormin R.A."/>
            <person name="Nabieva E.R."/>
            <person name="Penin A.A."/>
            <person name="Kondrashov A.S."/>
            <person name="Logacheva M.D."/>
        </authorList>
    </citation>
    <scope>NUCLEOTIDE SEQUENCE [LARGE SCALE GENOMIC DNA]</scope>
</reference>
<dbReference type="GO" id="GO:0008270">
    <property type="term" value="F:zinc ion binding"/>
    <property type="evidence" value="ECO:0007669"/>
    <property type="project" value="UniProtKB-KW"/>
</dbReference>
<dbReference type="InterPro" id="IPR001841">
    <property type="entry name" value="Znf_RING"/>
</dbReference>
<evidence type="ECO:0000256" key="6">
    <source>
        <dbReference type="ARBA" id="ARBA00022989"/>
    </source>
</evidence>
<evidence type="ECO:0000256" key="5">
    <source>
        <dbReference type="ARBA" id="ARBA00022833"/>
    </source>
</evidence>
<feature type="domain" description="RING-type" evidence="11">
    <location>
        <begin position="76"/>
        <end position="118"/>
    </location>
</feature>